<dbReference type="GO" id="GO:0016705">
    <property type="term" value="F:oxidoreductase activity, acting on paired donors, with incorporation or reduction of molecular oxygen"/>
    <property type="evidence" value="ECO:0007669"/>
    <property type="project" value="InterPro"/>
</dbReference>
<reference evidence="4 5" key="1">
    <citation type="journal article" date="2013" name="Genome Announc.">
        <title>Draft Genome Sequence of Rhodococcus rhodnii Strain LMG5362, a Symbiont of Rhodnius prolixus (Hemiptera, Reduviidae, Triatominae), the Principle Vector of Trypanosoma cruzi.</title>
        <authorList>
            <person name="Pachebat J.A."/>
            <person name="van Keulen G."/>
            <person name="Whitten M.M."/>
            <person name="Girdwood S."/>
            <person name="Del Sol R."/>
            <person name="Dyson P.J."/>
            <person name="Facey P.D."/>
        </authorList>
    </citation>
    <scope>NUCLEOTIDE SEQUENCE [LARGE SCALE GENOMIC DNA]</scope>
    <source>
        <strain evidence="4 5">LMG 5362</strain>
    </source>
</reference>
<dbReference type="Pfam" id="PF00296">
    <property type="entry name" value="Bac_luciferase"/>
    <property type="match status" value="1"/>
</dbReference>
<dbReference type="PANTHER" id="PTHR43244">
    <property type="match status" value="1"/>
</dbReference>
<sequence>MRSTALHSTRDEVSTDMTDPTIPLPTFGQYGVWRQADGLQPEVGREIEKLGYTAIWVGGSPPAGLHVVERLLDATESITIATGIVNIWTADAHEIAASYHRIEERHPGRFVLGIGAGHPEAQSDYTRPYAALERYLDVLDDEGVPTYRRVLAALGPRVLALAAARAGGAHPYLTTPEHTHEARTILGEGPLLAPEQKIVVSRDPDEAREIGREAVANPYLQLSNYVQNLKRSGWTDADIENGGSDALIDALVAHGEAPAIVPRLREHLDAGADHVAVQALPMAADPIPALRAIAQELGLEQDRAR</sequence>
<organism evidence="4 5">
    <name type="scientific">Rhodococcus rhodnii LMG 5362</name>
    <dbReference type="NCBI Taxonomy" id="1273125"/>
    <lineage>
        <taxon>Bacteria</taxon>
        <taxon>Bacillati</taxon>
        <taxon>Actinomycetota</taxon>
        <taxon>Actinomycetes</taxon>
        <taxon>Mycobacteriales</taxon>
        <taxon>Nocardiaceae</taxon>
        <taxon>Rhodococcus</taxon>
    </lineage>
</organism>
<feature type="domain" description="Luciferase-like" evidence="3">
    <location>
        <begin position="42"/>
        <end position="139"/>
    </location>
</feature>
<dbReference type="AlphaFoldDB" id="R7WP08"/>
<keyword evidence="5" id="KW-1185">Reference proteome</keyword>
<dbReference type="Gene3D" id="3.20.20.30">
    <property type="entry name" value="Luciferase-like domain"/>
    <property type="match status" value="2"/>
</dbReference>
<dbReference type="InterPro" id="IPR011251">
    <property type="entry name" value="Luciferase-like_dom"/>
</dbReference>
<dbReference type="eggNOG" id="COG2141">
    <property type="taxonomic scope" value="Bacteria"/>
</dbReference>
<dbReference type="InterPro" id="IPR050564">
    <property type="entry name" value="F420-G6PD/mer"/>
</dbReference>
<dbReference type="PANTHER" id="PTHR43244:SF1">
    <property type="entry name" value="5,10-METHYLENETETRAHYDROMETHANOPTERIN REDUCTASE"/>
    <property type="match status" value="1"/>
</dbReference>
<dbReference type="InterPro" id="IPR036661">
    <property type="entry name" value="Luciferase-like_sf"/>
</dbReference>
<proteinExistence type="predicted"/>
<evidence type="ECO:0000313" key="5">
    <source>
        <dbReference type="Proteomes" id="UP000013525"/>
    </source>
</evidence>
<evidence type="ECO:0000256" key="1">
    <source>
        <dbReference type="ARBA" id="ARBA00023002"/>
    </source>
</evidence>
<dbReference type="NCBIfam" id="TIGR03620">
    <property type="entry name" value="F420_MSMEG_4141"/>
    <property type="match status" value="1"/>
</dbReference>
<evidence type="ECO:0000256" key="2">
    <source>
        <dbReference type="SAM" id="MobiDB-lite"/>
    </source>
</evidence>
<dbReference type="EMBL" id="APMY01000054">
    <property type="protein sequence ID" value="EOM77047.1"/>
    <property type="molecule type" value="Genomic_DNA"/>
</dbReference>
<feature type="region of interest" description="Disordered" evidence="2">
    <location>
        <begin position="1"/>
        <end position="20"/>
    </location>
</feature>
<dbReference type="Proteomes" id="UP000013525">
    <property type="component" value="Unassembled WGS sequence"/>
</dbReference>
<comment type="caution">
    <text evidence="4">The sequence shown here is derived from an EMBL/GenBank/DDBJ whole genome shotgun (WGS) entry which is preliminary data.</text>
</comment>
<evidence type="ECO:0000259" key="3">
    <source>
        <dbReference type="Pfam" id="PF00296"/>
    </source>
</evidence>
<evidence type="ECO:0000313" key="4">
    <source>
        <dbReference type="EMBL" id="EOM77047.1"/>
    </source>
</evidence>
<name>R7WP08_9NOCA</name>
<dbReference type="SUPFAM" id="SSF51679">
    <property type="entry name" value="Bacterial luciferase-like"/>
    <property type="match status" value="1"/>
</dbReference>
<gene>
    <name evidence="4" type="ORF">Rrhod_1667</name>
</gene>
<keyword evidence="1" id="KW-0560">Oxidoreductase</keyword>
<accession>R7WP08</accession>
<protein>
    <recommendedName>
        <fullName evidence="3">Luciferase-like domain-containing protein</fullName>
    </recommendedName>
</protein>
<dbReference type="PATRIC" id="fig|1273125.3.peg.1608"/>
<dbReference type="InterPro" id="IPR019922">
    <property type="entry name" value="Lucif-like_OxRdatse_MSMEG_4141"/>
</dbReference>